<dbReference type="OrthoDB" id="25987at2759"/>
<dbReference type="EMBL" id="OV725077">
    <property type="protein sequence ID" value="CAH1391858.1"/>
    <property type="molecule type" value="Genomic_DNA"/>
</dbReference>
<feature type="compositionally biased region" description="Acidic residues" evidence="2">
    <location>
        <begin position="364"/>
        <end position="373"/>
    </location>
</feature>
<evidence type="ECO:0000313" key="4">
    <source>
        <dbReference type="Proteomes" id="UP001152798"/>
    </source>
</evidence>
<dbReference type="Gene3D" id="3.40.50.1010">
    <property type="entry name" value="5'-nuclease"/>
    <property type="match status" value="1"/>
</dbReference>
<protein>
    <recommendedName>
        <fullName evidence="5">Protein asteroid</fullName>
    </recommendedName>
</protein>
<proteinExistence type="inferred from homology"/>
<comment type="similarity">
    <text evidence="1">Belongs to the asteroid family.</text>
</comment>
<dbReference type="InterPro" id="IPR026832">
    <property type="entry name" value="Asteroid"/>
</dbReference>
<evidence type="ECO:0000256" key="2">
    <source>
        <dbReference type="SAM" id="MobiDB-lite"/>
    </source>
</evidence>
<gene>
    <name evidence="3" type="ORF">NEZAVI_LOCUS2786</name>
</gene>
<dbReference type="PANTHER" id="PTHR15665:SF1">
    <property type="entry name" value="PROTEIN ASTEROID HOMOLOG 1"/>
    <property type="match status" value="1"/>
</dbReference>
<reference evidence="3" key="1">
    <citation type="submission" date="2022-01" db="EMBL/GenBank/DDBJ databases">
        <authorList>
            <person name="King R."/>
        </authorList>
    </citation>
    <scope>NUCLEOTIDE SEQUENCE</scope>
</reference>
<dbReference type="AlphaFoldDB" id="A0A9P0GZF5"/>
<sequence length="773" mass="88123">MGVLGLTSYVNQRSDICFEPYHLSDCVLIIDGYGLAAQLYNSSSKINSAFGGDYDKYCKLIANFIDNLRKCQVTPIVICDGGYEKRKFNTVKRRNLLRVYALEKVSPSCSNLQCFPLMMRHVFREKLKELSVLILQTDFEADNEIAALSRKLNAPVLSNDSDFFIYDVNYIPLTSMIFDRCEGKGKHCYIPCKIFSITNLLKSFGNIPKTMLPLLATVLGNDYIKTSKFKEFYSHLKMDKSKKMRPGQKRVKGLVDWLKNETFESAMAKILQSMKKNARRNAKSSIKNIIKGYTNLESCLNDYLPEYIANKNNQQSEEVLELIKSFNSLHCTEISEESDESVCSKTSVILDSDDSGSDDKSSEVEEELEEYESDGGVSSVSNVDVTEVGVTPSKKLLIPSWLLHESRLGNVCPSINTLLSLKVYFYCPQVEDYECEWAGSISLPILQVIIGLLGLSSVNYWYRRNSKYVNSQLFPVNSISGLDFPELDVLNIFPPSEKKLFIFKTLDVENTSILQSFPCEWHLLLMSIVFWSKANGSCIKYWHLHSLIITIITINVICKLVGPCWQKKTFLKRHGSKLKYLLKNDVPKSQSIECKSTIEAIEMVKFDDCLIALDSLIPYFHVDETLNRNSKRFSRSIVHTYAQLQSAFELAVTLNSLLSCPFKSCHLGNFYNGTFLYNFTVNFKGRTNVLSYLQSLLRKAPSVLNLYFTVYNNLMLLIPDPPKQVVKLKKPKKRKEIKEVRYESCSDGMSDTDSFNDSNNRYCILSSQVIVNR</sequence>
<name>A0A9P0GZF5_NEZVI</name>
<organism evidence="3 4">
    <name type="scientific">Nezara viridula</name>
    <name type="common">Southern green stink bug</name>
    <name type="synonym">Cimex viridulus</name>
    <dbReference type="NCBI Taxonomy" id="85310"/>
    <lineage>
        <taxon>Eukaryota</taxon>
        <taxon>Metazoa</taxon>
        <taxon>Ecdysozoa</taxon>
        <taxon>Arthropoda</taxon>
        <taxon>Hexapoda</taxon>
        <taxon>Insecta</taxon>
        <taxon>Pterygota</taxon>
        <taxon>Neoptera</taxon>
        <taxon>Paraneoptera</taxon>
        <taxon>Hemiptera</taxon>
        <taxon>Heteroptera</taxon>
        <taxon>Panheteroptera</taxon>
        <taxon>Pentatomomorpha</taxon>
        <taxon>Pentatomoidea</taxon>
        <taxon>Pentatomidae</taxon>
        <taxon>Pentatominae</taxon>
        <taxon>Nezara</taxon>
    </lineage>
</organism>
<dbReference type="InterPro" id="IPR029060">
    <property type="entry name" value="PIN-like_dom_sf"/>
</dbReference>
<keyword evidence="4" id="KW-1185">Reference proteome</keyword>
<evidence type="ECO:0008006" key="5">
    <source>
        <dbReference type="Google" id="ProtNLM"/>
    </source>
</evidence>
<dbReference type="PANTHER" id="PTHR15665">
    <property type="entry name" value="ASTEROID PROTEIN"/>
    <property type="match status" value="1"/>
</dbReference>
<dbReference type="Proteomes" id="UP001152798">
    <property type="component" value="Chromosome 1"/>
</dbReference>
<accession>A0A9P0GZF5</accession>
<dbReference type="SUPFAM" id="SSF88723">
    <property type="entry name" value="PIN domain-like"/>
    <property type="match status" value="1"/>
</dbReference>
<evidence type="ECO:0000313" key="3">
    <source>
        <dbReference type="EMBL" id="CAH1391858.1"/>
    </source>
</evidence>
<evidence type="ECO:0000256" key="1">
    <source>
        <dbReference type="ARBA" id="ARBA00007398"/>
    </source>
</evidence>
<feature type="region of interest" description="Disordered" evidence="2">
    <location>
        <begin position="349"/>
        <end position="379"/>
    </location>
</feature>